<evidence type="ECO:0008006" key="4">
    <source>
        <dbReference type="Google" id="ProtNLM"/>
    </source>
</evidence>
<proteinExistence type="predicted"/>
<dbReference type="EMBL" id="JACVXB010000013">
    <property type="protein sequence ID" value="MBD0833701.1"/>
    <property type="molecule type" value="Genomic_DNA"/>
</dbReference>
<dbReference type="Proteomes" id="UP000600588">
    <property type="component" value="Unassembled WGS sequence"/>
</dbReference>
<organism evidence="2 3">
    <name type="scientific">Aestuariibaculum sediminum</name>
    <dbReference type="NCBI Taxonomy" id="2770637"/>
    <lineage>
        <taxon>Bacteria</taxon>
        <taxon>Pseudomonadati</taxon>
        <taxon>Bacteroidota</taxon>
        <taxon>Flavobacteriia</taxon>
        <taxon>Flavobacteriales</taxon>
        <taxon>Flavobacteriaceae</taxon>
    </lineage>
</organism>
<dbReference type="AlphaFoldDB" id="A0A8J6UI21"/>
<keyword evidence="3" id="KW-1185">Reference proteome</keyword>
<keyword evidence="1" id="KW-0732">Signal</keyword>
<gene>
    <name evidence="2" type="ORF">ICJ83_16330</name>
</gene>
<dbReference type="RefSeq" id="WP_188231479.1">
    <property type="nucleotide sequence ID" value="NZ_JACVXB010000013.1"/>
</dbReference>
<dbReference type="Gene3D" id="2.40.128.510">
    <property type="entry name" value="Protein of unknown function DUF4738"/>
    <property type="match status" value="1"/>
</dbReference>
<feature type="signal peptide" evidence="1">
    <location>
        <begin position="1"/>
        <end position="15"/>
    </location>
</feature>
<evidence type="ECO:0000256" key="1">
    <source>
        <dbReference type="SAM" id="SignalP"/>
    </source>
</evidence>
<dbReference type="PROSITE" id="PS51257">
    <property type="entry name" value="PROKAR_LIPOPROTEIN"/>
    <property type="match status" value="1"/>
</dbReference>
<protein>
    <recommendedName>
        <fullName evidence="4">Lipoprotein</fullName>
    </recommendedName>
</protein>
<comment type="caution">
    <text evidence="2">The sequence shown here is derived from an EMBL/GenBank/DDBJ whole genome shotgun (WGS) entry which is preliminary data.</text>
</comment>
<evidence type="ECO:0000313" key="2">
    <source>
        <dbReference type="EMBL" id="MBD0833701.1"/>
    </source>
</evidence>
<name>A0A8J6UI21_9FLAO</name>
<accession>A0A8J6UI21</accession>
<sequence length="188" mass="22020">MYRIFLMLFLVSAFAACDGRSRAHMSNASVLKEDNLYKSFTEELKFIPEQPVVITTDTLLDSGFRVKLNYHSLENNLLEKRTQNINDSTTFSYYKKFEAHIQVYKNNENIVNTIIENSLFSSFENYLFWENAIMQYLWVDQENSDINGVELKTAFHIPETDIYKDFIIKISESGRIEIEAYPHSPKTI</sequence>
<feature type="chain" id="PRO_5035155330" description="Lipoprotein" evidence="1">
    <location>
        <begin position="16"/>
        <end position="188"/>
    </location>
</feature>
<evidence type="ECO:0000313" key="3">
    <source>
        <dbReference type="Proteomes" id="UP000600588"/>
    </source>
</evidence>
<reference evidence="2 3" key="1">
    <citation type="submission" date="2020-09" db="EMBL/GenBank/DDBJ databases">
        <title>TT11 complete genome.</title>
        <authorList>
            <person name="Wu Z."/>
        </authorList>
    </citation>
    <scope>NUCLEOTIDE SEQUENCE [LARGE SCALE GENOMIC DNA]</scope>
    <source>
        <strain evidence="2 3">TT11</strain>
    </source>
</reference>